<sequence>MTDCRAPGAALQRLEDWYASPLGRELAAKEAACLERMLCDTFGYYLLQVGLVDALDGVLGGCRIRHRILLPDGPALGRVCQAGRIQVVVDPCQLPIASDSIDAVVLPHVLEFAVDARQVLREAERVLIPEGRVIILGFNNLSLWGLRRQLARGQRRVPWCGNFLTPFRVVDWLSLLGFDIELQERMMFRPPWRRTLFQDLSFFEGMGQRFVPTLAGVFAIRAVKRVSTLTPLRPSWRQRRALLSGRRPVRPTARLVRRHPSRVGTPRPPGHGPSG</sequence>
<dbReference type="KEGG" id="tmb:Thimo_2370"/>
<dbReference type="EMBL" id="CP003051">
    <property type="protein sequence ID" value="AGA91106.1"/>
    <property type="molecule type" value="Genomic_DNA"/>
</dbReference>
<dbReference type="HOGENOM" id="CLU_075049_0_1_6"/>
<reference evidence="3 4" key="1">
    <citation type="submission" date="2011-09" db="EMBL/GenBank/DDBJ databases">
        <title>Complete sequence of chromosome of Thioflavicoccus mobilis 8321.</title>
        <authorList>
            <consortium name="US DOE Joint Genome Institute"/>
            <person name="Lucas S."/>
            <person name="Han J."/>
            <person name="Lapidus A."/>
            <person name="Cheng J.-F."/>
            <person name="Goodwin L."/>
            <person name="Pitluck S."/>
            <person name="Peters L."/>
            <person name="Ovchinnikova G."/>
            <person name="Lu M."/>
            <person name="Detter J.C."/>
            <person name="Han C."/>
            <person name="Tapia R."/>
            <person name="Land M."/>
            <person name="Hauser L."/>
            <person name="Kyrpides N."/>
            <person name="Ivanova N."/>
            <person name="Pagani I."/>
            <person name="Vogl K."/>
            <person name="Liu Z."/>
            <person name="Imhoff J."/>
            <person name="Thiel V."/>
            <person name="Frigaard N.-U."/>
            <person name="Bryant D."/>
            <person name="Woyke T."/>
        </authorList>
    </citation>
    <scope>NUCLEOTIDE SEQUENCE [LARGE SCALE GENOMIC DNA]</scope>
    <source>
        <strain evidence="3 4">8321</strain>
    </source>
</reference>
<dbReference type="OrthoDB" id="6191410at2"/>
<accession>L0GYR8</accession>
<dbReference type="RefSeq" id="WP_015281239.1">
    <property type="nucleotide sequence ID" value="NC_019940.1"/>
</dbReference>
<keyword evidence="4" id="KW-1185">Reference proteome</keyword>
<evidence type="ECO:0000256" key="1">
    <source>
        <dbReference type="SAM" id="MobiDB-lite"/>
    </source>
</evidence>
<name>L0GYR8_9GAMM</name>
<evidence type="ECO:0000313" key="4">
    <source>
        <dbReference type="Proteomes" id="UP000010816"/>
    </source>
</evidence>
<dbReference type="Proteomes" id="UP000010816">
    <property type="component" value="Chromosome"/>
</dbReference>
<dbReference type="STRING" id="765912.Thimo_2370"/>
<dbReference type="Gene3D" id="3.40.50.150">
    <property type="entry name" value="Vaccinia Virus protein VP39"/>
    <property type="match status" value="1"/>
</dbReference>
<feature type="compositionally biased region" description="Pro residues" evidence="1">
    <location>
        <begin position="266"/>
        <end position="275"/>
    </location>
</feature>
<evidence type="ECO:0000259" key="2">
    <source>
        <dbReference type="Pfam" id="PF08241"/>
    </source>
</evidence>
<keyword evidence="3" id="KW-0489">Methyltransferase</keyword>
<dbReference type="AlphaFoldDB" id="L0GYR8"/>
<dbReference type="Pfam" id="PF08241">
    <property type="entry name" value="Methyltransf_11"/>
    <property type="match status" value="1"/>
</dbReference>
<proteinExistence type="predicted"/>
<dbReference type="GO" id="GO:0032259">
    <property type="term" value="P:methylation"/>
    <property type="evidence" value="ECO:0007669"/>
    <property type="project" value="UniProtKB-KW"/>
</dbReference>
<feature type="domain" description="Methyltransferase type 11" evidence="2">
    <location>
        <begin position="87"/>
        <end position="135"/>
    </location>
</feature>
<keyword evidence="3" id="KW-0808">Transferase</keyword>
<evidence type="ECO:0000313" key="3">
    <source>
        <dbReference type="EMBL" id="AGA91106.1"/>
    </source>
</evidence>
<dbReference type="SUPFAM" id="SSF53335">
    <property type="entry name" value="S-adenosyl-L-methionine-dependent methyltransferases"/>
    <property type="match status" value="1"/>
</dbReference>
<organism evidence="3 4">
    <name type="scientific">Thioflavicoccus mobilis 8321</name>
    <dbReference type="NCBI Taxonomy" id="765912"/>
    <lineage>
        <taxon>Bacteria</taxon>
        <taxon>Pseudomonadati</taxon>
        <taxon>Pseudomonadota</taxon>
        <taxon>Gammaproteobacteria</taxon>
        <taxon>Chromatiales</taxon>
        <taxon>Chromatiaceae</taxon>
        <taxon>Thioflavicoccus</taxon>
    </lineage>
</organism>
<dbReference type="GO" id="GO:0008757">
    <property type="term" value="F:S-adenosylmethionine-dependent methyltransferase activity"/>
    <property type="evidence" value="ECO:0007669"/>
    <property type="project" value="InterPro"/>
</dbReference>
<dbReference type="eggNOG" id="COG2226">
    <property type="taxonomic scope" value="Bacteria"/>
</dbReference>
<gene>
    <name evidence="3" type="ORF">Thimo_2370</name>
</gene>
<dbReference type="InterPro" id="IPR029063">
    <property type="entry name" value="SAM-dependent_MTases_sf"/>
</dbReference>
<dbReference type="PATRIC" id="fig|765912.4.peg.2320"/>
<feature type="region of interest" description="Disordered" evidence="1">
    <location>
        <begin position="253"/>
        <end position="275"/>
    </location>
</feature>
<dbReference type="InterPro" id="IPR013216">
    <property type="entry name" value="Methyltransf_11"/>
</dbReference>
<keyword evidence="3" id="KW-0830">Ubiquinone</keyword>
<protein>
    <submittedName>
        <fullName evidence="3">Methylase involved in ubiquinone/menaquinone biosynthesis</fullName>
    </submittedName>
</protein>